<dbReference type="EMBL" id="QTSX02007385">
    <property type="protein sequence ID" value="KAJ9048514.1"/>
    <property type="molecule type" value="Genomic_DNA"/>
</dbReference>
<reference evidence="1" key="1">
    <citation type="submission" date="2022-04" db="EMBL/GenBank/DDBJ databases">
        <title>Genome of the entomopathogenic fungus Entomophthora muscae.</title>
        <authorList>
            <person name="Elya C."/>
            <person name="Lovett B.R."/>
            <person name="Lee E."/>
            <person name="Macias A.M."/>
            <person name="Hajek A.E."/>
            <person name="De Bivort B.L."/>
            <person name="Kasson M.T."/>
            <person name="De Fine Licht H.H."/>
            <person name="Stajich J.E."/>
        </authorList>
    </citation>
    <scope>NUCLEOTIDE SEQUENCE</scope>
    <source>
        <strain evidence="1">Berkeley</strain>
    </source>
</reference>
<evidence type="ECO:0000313" key="2">
    <source>
        <dbReference type="Proteomes" id="UP001165960"/>
    </source>
</evidence>
<proteinExistence type="predicted"/>
<gene>
    <name evidence="1" type="ORF">DSO57_1034378</name>
</gene>
<organism evidence="1 2">
    <name type="scientific">Entomophthora muscae</name>
    <dbReference type="NCBI Taxonomy" id="34485"/>
    <lineage>
        <taxon>Eukaryota</taxon>
        <taxon>Fungi</taxon>
        <taxon>Fungi incertae sedis</taxon>
        <taxon>Zoopagomycota</taxon>
        <taxon>Entomophthoromycotina</taxon>
        <taxon>Entomophthoromycetes</taxon>
        <taxon>Entomophthorales</taxon>
        <taxon>Entomophthoraceae</taxon>
        <taxon>Entomophthora</taxon>
    </lineage>
</organism>
<comment type="caution">
    <text evidence="1">The sequence shown here is derived from an EMBL/GenBank/DDBJ whole genome shotgun (WGS) entry which is preliminary data.</text>
</comment>
<dbReference type="Proteomes" id="UP001165960">
    <property type="component" value="Unassembled WGS sequence"/>
</dbReference>
<evidence type="ECO:0000313" key="1">
    <source>
        <dbReference type="EMBL" id="KAJ9048514.1"/>
    </source>
</evidence>
<protein>
    <submittedName>
        <fullName evidence="1">Uncharacterized protein</fullName>
    </submittedName>
</protein>
<name>A0ACC2REM4_9FUNG</name>
<keyword evidence="2" id="KW-1185">Reference proteome</keyword>
<accession>A0ACC2REM4</accession>
<sequence length="305" mass="33331">MTARPRPLEGLVAFVTGAESSLGLSIAEQLKESGASVMAFKGIPLKTHDSKFSIASAVPSAGFNRFRRSSVNVLHKVKGILKEPKHLADDIRIIANLKPEIALSLAIAEKGGVDILVNCCTAFDESPGKTINPKNWELMLKQSVNSVYNLSKEVIPGMSERNRGHIINVVSDSNQAGANIISMSLRGLTKTFQKDNIGFTTIIGTDPSALGSQQISSLVSFLATDNSIFSRMTLEVTEESVYQIGFKHTMGFRIPIVDEEELPEDISKHWWQISNSKPSLIVPKRRRSTVSGKLENTLRRLSLSG</sequence>